<protein>
    <submittedName>
        <fullName evidence="1">Uncharacterized protein</fullName>
    </submittedName>
</protein>
<dbReference type="GeneID" id="97193277"/>
<keyword evidence="2" id="KW-1185">Reference proteome</keyword>
<dbReference type="RefSeq" id="WP_024733037.1">
    <property type="nucleotide sequence ID" value="NZ_CP094681.1"/>
</dbReference>
<evidence type="ECO:0000313" key="2">
    <source>
        <dbReference type="Proteomes" id="UP000261080"/>
    </source>
</evidence>
<dbReference type="EMBL" id="QVLX01000005">
    <property type="protein sequence ID" value="RGE86423.1"/>
    <property type="molecule type" value="Genomic_DNA"/>
</dbReference>
<organism evidence="1 2">
    <name type="scientific">Sellimonas intestinalis</name>
    <dbReference type="NCBI Taxonomy" id="1653434"/>
    <lineage>
        <taxon>Bacteria</taxon>
        <taxon>Bacillati</taxon>
        <taxon>Bacillota</taxon>
        <taxon>Clostridia</taxon>
        <taxon>Lachnospirales</taxon>
        <taxon>Lachnospiraceae</taxon>
        <taxon>Sellimonas</taxon>
    </lineage>
</organism>
<dbReference type="Proteomes" id="UP000261080">
    <property type="component" value="Unassembled WGS sequence"/>
</dbReference>
<dbReference type="AlphaFoldDB" id="A0A3E3K0X5"/>
<comment type="caution">
    <text evidence="1">The sequence shown here is derived from an EMBL/GenBank/DDBJ whole genome shotgun (WGS) entry which is preliminary data.</text>
</comment>
<accession>A0A3E3K0X5</accession>
<reference evidence="1 2" key="1">
    <citation type="submission" date="2018-08" db="EMBL/GenBank/DDBJ databases">
        <title>A genome reference for cultivated species of the human gut microbiota.</title>
        <authorList>
            <person name="Zou Y."/>
            <person name="Xue W."/>
            <person name="Luo G."/>
        </authorList>
    </citation>
    <scope>NUCLEOTIDE SEQUENCE [LARGE SCALE GENOMIC DNA]</scope>
    <source>
        <strain evidence="1 2">AF37-2AT</strain>
    </source>
</reference>
<dbReference type="OrthoDB" id="2624539at2"/>
<name>A0A3E3K0X5_9FIRM</name>
<sequence length="332" mass="40042">MKTNLPFNFPMITHVPFDNCILGILQNYPDTFDWIYSNFINVYMNKRNGADYFFPKFLWNICPFIDTYTLPFIFVKNNFTNYTDFLESCLKDGFYVYSILNMRPIHKYKTQIDDDHNPIITNIDTLSRTVQMYDFFYNGIYTMYECSYDEMNESFRSLPQCKGFNIEDYLNNYTEIILLKYNAQQKYTFNSDNFKKSIKDFLNCTNLLSKYDSCLVLENNDKDSFFWGIECWKNILQSPMVRRHFSLLLAHSKMWEYRYQYFSEKEYLNNSDYIESIISDLSNTAKIALNLYLKESMRKNKVGDYNFERIFPLLKECEALEYKICEYFLSHL</sequence>
<proteinExistence type="predicted"/>
<gene>
    <name evidence="1" type="ORF">DW016_10180</name>
</gene>
<evidence type="ECO:0000313" key="1">
    <source>
        <dbReference type="EMBL" id="RGE86423.1"/>
    </source>
</evidence>